<feature type="region of interest" description="Disordered" evidence="1">
    <location>
        <begin position="1"/>
        <end position="21"/>
    </location>
</feature>
<organism evidence="3 4">
    <name type="scientific">Pycnococcus provasolii</name>
    <dbReference type="NCBI Taxonomy" id="41880"/>
    <lineage>
        <taxon>Eukaryota</taxon>
        <taxon>Viridiplantae</taxon>
        <taxon>Chlorophyta</taxon>
        <taxon>Pseudoscourfieldiophyceae</taxon>
        <taxon>Pseudoscourfieldiales</taxon>
        <taxon>Pycnococcaceae</taxon>
        <taxon>Pycnococcus</taxon>
    </lineage>
</organism>
<reference evidence="3" key="1">
    <citation type="submission" date="2020-10" db="EMBL/GenBank/DDBJ databases">
        <title>Unveiling of a novel bifunctional photoreceptor, Dualchrome1, isolated from a cosmopolitan green alga.</title>
        <authorList>
            <person name="Suzuki S."/>
            <person name="Kawachi M."/>
        </authorList>
    </citation>
    <scope>NUCLEOTIDE SEQUENCE</scope>
    <source>
        <strain evidence="3">NIES 2893</strain>
    </source>
</reference>
<accession>A0A830HD52</accession>
<dbReference type="CDD" id="cd06259">
    <property type="entry name" value="YdcF-like"/>
    <property type="match status" value="1"/>
</dbReference>
<sequence length="251" mass="27776">MSNKDYAAATEAASARDVGDVGDDDGDQAVIVLAGGLANDGSLPPWVTRRVDAAADMHRNSKHNMKVVLCGGGTPHKPPPLTDTGHPILESVALGLDLAKRHPDVALEHVLRETASYDTIGNAYYSLVIHALPLRWKHVTVVTSEFHMPRSQAIFEQTWKLPIVAGSQHEERPSLTFHAVSDEGLMADDDYQARCEREMKSRDAFLENAKAWETLGDFSNWLHDTHRCYAVNRQDEYGMPTEATAKELKSY</sequence>
<dbReference type="InterPro" id="IPR003848">
    <property type="entry name" value="DUF218"/>
</dbReference>
<dbReference type="InterPro" id="IPR051599">
    <property type="entry name" value="Cell_Envelope_Assoc"/>
</dbReference>
<evidence type="ECO:0000313" key="3">
    <source>
        <dbReference type="EMBL" id="GHP04433.1"/>
    </source>
</evidence>
<gene>
    <name evidence="3" type="ORF">PPROV_000318700</name>
</gene>
<evidence type="ECO:0000313" key="4">
    <source>
        <dbReference type="Proteomes" id="UP000660262"/>
    </source>
</evidence>
<dbReference type="AlphaFoldDB" id="A0A830HD52"/>
<dbReference type="Pfam" id="PF02698">
    <property type="entry name" value="DUF218"/>
    <property type="match status" value="1"/>
</dbReference>
<dbReference type="OrthoDB" id="10055554at2759"/>
<dbReference type="Gene3D" id="3.40.50.620">
    <property type="entry name" value="HUPs"/>
    <property type="match status" value="1"/>
</dbReference>
<keyword evidence="4" id="KW-1185">Reference proteome</keyword>
<proteinExistence type="predicted"/>
<dbReference type="EMBL" id="BNJQ01000007">
    <property type="protein sequence ID" value="GHP04433.1"/>
    <property type="molecule type" value="Genomic_DNA"/>
</dbReference>
<name>A0A830HD52_9CHLO</name>
<comment type="caution">
    <text evidence="3">The sequence shown here is derived from an EMBL/GenBank/DDBJ whole genome shotgun (WGS) entry which is preliminary data.</text>
</comment>
<evidence type="ECO:0000259" key="2">
    <source>
        <dbReference type="Pfam" id="PF02698"/>
    </source>
</evidence>
<feature type="domain" description="DUF218" evidence="2">
    <location>
        <begin position="28"/>
        <end position="163"/>
    </location>
</feature>
<dbReference type="PANTHER" id="PTHR30336:SF20">
    <property type="entry name" value="DUF218 DOMAIN-CONTAINING PROTEIN"/>
    <property type="match status" value="1"/>
</dbReference>
<dbReference type="GO" id="GO:0005886">
    <property type="term" value="C:plasma membrane"/>
    <property type="evidence" value="ECO:0007669"/>
    <property type="project" value="TreeGrafter"/>
</dbReference>
<dbReference type="InterPro" id="IPR014729">
    <property type="entry name" value="Rossmann-like_a/b/a_fold"/>
</dbReference>
<protein>
    <recommendedName>
        <fullName evidence="2">DUF218 domain-containing protein</fullName>
    </recommendedName>
</protein>
<dbReference type="PANTHER" id="PTHR30336">
    <property type="entry name" value="INNER MEMBRANE PROTEIN, PROBABLE PERMEASE"/>
    <property type="match status" value="1"/>
</dbReference>
<evidence type="ECO:0000256" key="1">
    <source>
        <dbReference type="SAM" id="MobiDB-lite"/>
    </source>
</evidence>
<dbReference type="Proteomes" id="UP000660262">
    <property type="component" value="Unassembled WGS sequence"/>
</dbReference>